<feature type="transmembrane region" description="Helical" evidence="1">
    <location>
        <begin position="162"/>
        <end position="181"/>
    </location>
</feature>
<gene>
    <name evidence="4" type="ORF">SAMN05216562_2700</name>
</gene>
<dbReference type="PANTHER" id="PTHR23028:SF53">
    <property type="entry name" value="ACYL_TRANSF_3 DOMAIN-CONTAINING PROTEIN"/>
    <property type="match status" value="1"/>
</dbReference>
<dbReference type="GO" id="GO:0016787">
    <property type="term" value="F:hydrolase activity"/>
    <property type="evidence" value="ECO:0007669"/>
    <property type="project" value="UniProtKB-KW"/>
</dbReference>
<keyword evidence="4" id="KW-0378">Hydrolase</keyword>
<reference evidence="5" key="1">
    <citation type="submission" date="2016-10" db="EMBL/GenBank/DDBJ databases">
        <authorList>
            <person name="Varghese N."/>
            <person name="Submissions S."/>
        </authorList>
    </citation>
    <scope>NUCLEOTIDE SEQUENCE [LARGE SCALE GENOMIC DNA]</scope>
    <source>
        <strain evidence="5">CGMCC 1.10657</strain>
    </source>
</reference>
<dbReference type="OrthoDB" id="9767863at2"/>
<evidence type="ECO:0000259" key="3">
    <source>
        <dbReference type="Pfam" id="PF19040"/>
    </source>
</evidence>
<sequence length="638" mass="71403">MNYRREIDGLRAVAVLPVILFHAGFAWFSGGYVGVDVFFVISGYLISTILIREIDEGRFSIAQFYERRARRILPALFFVLLWCIPAAWVLMNVQEFQDFSQYLIAIVFFSSNIVFWQKSNYFAPAAEENPMLHTWSLAVEEQFYIFFPIALLLLWRFGRNRIFILIAALSILSFLLCEYGARYHPRANFYLLPTRAWELGVGAICAFILIDKKRESSILSALGLGLILFAVFAYDESIPFPSAYTLTPVVGSVLIILFGAPSTFTAKILSARWLVGIGLISFSAYLWHQPLFAFARLGSINEPSAQLMAFLAIATILLAYLTWRYIERPFRVKTIPVLSSRSVIFAMAGTCSVVFASFGLYGHLAGGVSGRMSGDQFARWTEIRALATKRFEAIRAGECHFNPVSEVKRIDVFISNWDCDGSELGKPHMAGVAVFGDSHSADKAAAIRSMGYDIFQVGGAGCALLSEAYYKEVDYCIPLFDKVIAESESRGVQTIMLAHRFEGEELSADYIKRVVDFWGAHYENIFIFSPMPEFRRLDSIYAFYGPESVSKIVPDFSSYDAFNTSMDKLGKLPGVQVIDTVKLFCGEGGKANCAAIQNDNLMLVDAEHLSEYGMHVFGERLLAAYDGHAQILFKSAGK</sequence>
<dbReference type="InterPro" id="IPR002656">
    <property type="entry name" value="Acyl_transf_3_dom"/>
</dbReference>
<feature type="domain" description="Acyltransferase 3" evidence="2">
    <location>
        <begin position="6"/>
        <end position="324"/>
    </location>
</feature>
<dbReference type="RefSeq" id="WP_091389506.1">
    <property type="nucleotide sequence ID" value="NZ_FNQO01000003.1"/>
</dbReference>
<keyword evidence="1" id="KW-0812">Transmembrane</keyword>
<evidence type="ECO:0000313" key="4">
    <source>
        <dbReference type="EMBL" id="SEA33825.1"/>
    </source>
</evidence>
<dbReference type="AlphaFoldDB" id="A0A1H4ACU5"/>
<name>A0A1H4ACU5_9GAMM</name>
<keyword evidence="1" id="KW-0472">Membrane</keyword>
<dbReference type="Proteomes" id="UP000198658">
    <property type="component" value="Unassembled WGS sequence"/>
</dbReference>
<dbReference type="InterPro" id="IPR050879">
    <property type="entry name" value="Acyltransferase_3"/>
</dbReference>
<protein>
    <submittedName>
        <fullName evidence="4">Peptidoglycan/LPS O-acetylase OafA/YrhL, contains acyltransferase and SGNH-hydrolase domains</fullName>
    </submittedName>
</protein>
<dbReference type="GO" id="GO:0016747">
    <property type="term" value="F:acyltransferase activity, transferring groups other than amino-acyl groups"/>
    <property type="evidence" value="ECO:0007669"/>
    <property type="project" value="InterPro"/>
</dbReference>
<feature type="transmembrane region" description="Helical" evidence="1">
    <location>
        <begin position="217"/>
        <end position="234"/>
    </location>
</feature>
<feature type="transmembrane region" description="Helical" evidence="1">
    <location>
        <begin position="271"/>
        <end position="287"/>
    </location>
</feature>
<evidence type="ECO:0000313" key="5">
    <source>
        <dbReference type="Proteomes" id="UP000198658"/>
    </source>
</evidence>
<feature type="transmembrane region" description="Helical" evidence="1">
    <location>
        <begin position="187"/>
        <end position="210"/>
    </location>
</feature>
<evidence type="ECO:0000256" key="1">
    <source>
        <dbReference type="SAM" id="Phobius"/>
    </source>
</evidence>
<feature type="transmembrane region" description="Helical" evidence="1">
    <location>
        <begin position="343"/>
        <end position="364"/>
    </location>
</feature>
<feature type="transmembrane region" description="Helical" evidence="1">
    <location>
        <begin position="72"/>
        <end position="93"/>
    </location>
</feature>
<dbReference type="GO" id="GO:0009103">
    <property type="term" value="P:lipopolysaccharide biosynthetic process"/>
    <property type="evidence" value="ECO:0007669"/>
    <property type="project" value="TreeGrafter"/>
</dbReference>
<dbReference type="InterPro" id="IPR043968">
    <property type="entry name" value="SGNH"/>
</dbReference>
<feature type="transmembrane region" description="Helical" evidence="1">
    <location>
        <begin position="99"/>
        <end position="116"/>
    </location>
</feature>
<evidence type="ECO:0000259" key="2">
    <source>
        <dbReference type="Pfam" id="PF01757"/>
    </source>
</evidence>
<accession>A0A1H4ACU5</accession>
<dbReference type="EMBL" id="FNQO01000003">
    <property type="protein sequence ID" value="SEA33825.1"/>
    <property type="molecule type" value="Genomic_DNA"/>
</dbReference>
<keyword evidence="4" id="KW-0012">Acyltransferase</keyword>
<keyword evidence="1" id="KW-1133">Transmembrane helix</keyword>
<organism evidence="4 5">
    <name type="scientific">Microbulbifer marinus</name>
    <dbReference type="NCBI Taxonomy" id="658218"/>
    <lineage>
        <taxon>Bacteria</taxon>
        <taxon>Pseudomonadati</taxon>
        <taxon>Pseudomonadota</taxon>
        <taxon>Gammaproteobacteria</taxon>
        <taxon>Cellvibrionales</taxon>
        <taxon>Microbulbiferaceae</taxon>
        <taxon>Microbulbifer</taxon>
    </lineage>
</organism>
<dbReference type="Pfam" id="PF19040">
    <property type="entry name" value="SGNH"/>
    <property type="match status" value="1"/>
</dbReference>
<feature type="transmembrane region" description="Helical" evidence="1">
    <location>
        <begin position="240"/>
        <end position="259"/>
    </location>
</feature>
<feature type="domain" description="SGNH" evidence="3">
    <location>
        <begin position="429"/>
        <end position="621"/>
    </location>
</feature>
<feature type="transmembrane region" description="Helical" evidence="1">
    <location>
        <begin position="307"/>
        <end position="323"/>
    </location>
</feature>
<dbReference type="PANTHER" id="PTHR23028">
    <property type="entry name" value="ACETYLTRANSFERASE"/>
    <property type="match status" value="1"/>
</dbReference>
<feature type="transmembrane region" description="Helical" evidence="1">
    <location>
        <begin position="34"/>
        <end position="51"/>
    </location>
</feature>
<feature type="transmembrane region" description="Helical" evidence="1">
    <location>
        <begin position="12"/>
        <end position="28"/>
    </location>
</feature>
<dbReference type="GO" id="GO:0016020">
    <property type="term" value="C:membrane"/>
    <property type="evidence" value="ECO:0007669"/>
    <property type="project" value="TreeGrafter"/>
</dbReference>
<dbReference type="Pfam" id="PF01757">
    <property type="entry name" value="Acyl_transf_3"/>
    <property type="match status" value="1"/>
</dbReference>
<keyword evidence="5" id="KW-1185">Reference proteome</keyword>
<keyword evidence="4" id="KW-0808">Transferase</keyword>
<proteinExistence type="predicted"/>